<dbReference type="EMBL" id="CACRTV010000031">
    <property type="protein sequence ID" value="VYT89480.1"/>
    <property type="molecule type" value="Genomic_DNA"/>
</dbReference>
<sequence length="152" mass="17595">MKLKLIWKKEGIIKVKKVMLLLFLLISTIFVGCSGSNREDNTKGNIISDNFYMVEEISNNFLDKNISDFKIEGVTEDKLKQELNKPRYSITYNKKKDGKEILNGKILIYMIKDESTAVYIDIKNNEANKYYIGECNGLDLEKVKQIVDELNK</sequence>
<reference evidence="1" key="1">
    <citation type="submission" date="2019-11" db="EMBL/GenBank/DDBJ databases">
        <authorList>
            <person name="Feng L."/>
        </authorList>
    </citation>
    <scope>NUCLEOTIDE SEQUENCE</scope>
    <source>
        <strain evidence="1">CParaputrificumLFYP93</strain>
    </source>
</reference>
<accession>A0A6N3AIZ8</accession>
<protein>
    <submittedName>
        <fullName evidence="1">Uncharacterized protein</fullName>
    </submittedName>
</protein>
<proteinExistence type="predicted"/>
<dbReference type="AlphaFoldDB" id="A0A6N3AIZ8"/>
<dbReference type="PROSITE" id="PS51257">
    <property type="entry name" value="PROKAR_LIPOPROTEIN"/>
    <property type="match status" value="1"/>
</dbReference>
<organism evidence="1">
    <name type="scientific">Clostridium paraputrificum</name>
    <dbReference type="NCBI Taxonomy" id="29363"/>
    <lineage>
        <taxon>Bacteria</taxon>
        <taxon>Bacillati</taxon>
        <taxon>Bacillota</taxon>
        <taxon>Clostridia</taxon>
        <taxon>Eubacteriales</taxon>
        <taxon>Clostridiaceae</taxon>
        <taxon>Clostridium</taxon>
    </lineage>
</organism>
<gene>
    <name evidence="1" type="ORF">CPLFYP93_00868</name>
</gene>
<name>A0A6N3AIZ8_9CLOT</name>
<evidence type="ECO:0000313" key="1">
    <source>
        <dbReference type="EMBL" id="VYT89480.1"/>
    </source>
</evidence>